<dbReference type="PANTHER" id="PTHR44051">
    <property type="entry name" value="GLUTATHIONE S-TRANSFERASE-RELATED"/>
    <property type="match status" value="1"/>
</dbReference>
<dbReference type="SFLD" id="SFLDG01150">
    <property type="entry name" value="Main.1:_Beta-like"/>
    <property type="match status" value="1"/>
</dbReference>
<dbReference type="SFLD" id="SFLDG00358">
    <property type="entry name" value="Main_(cytGST)"/>
    <property type="match status" value="1"/>
</dbReference>
<dbReference type="SUPFAM" id="SSF52833">
    <property type="entry name" value="Thioredoxin-like"/>
    <property type="match status" value="1"/>
</dbReference>
<dbReference type="Proteomes" id="UP000219621">
    <property type="component" value="Unassembled WGS sequence"/>
</dbReference>
<dbReference type="Gene3D" id="3.40.30.10">
    <property type="entry name" value="Glutaredoxin"/>
    <property type="match status" value="1"/>
</dbReference>
<feature type="domain" description="GST N-terminal" evidence="1">
    <location>
        <begin position="3"/>
        <end position="83"/>
    </location>
</feature>
<evidence type="ECO:0000313" key="3">
    <source>
        <dbReference type="Proteomes" id="UP000219621"/>
    </source>
</evidence>
<organism evidence="2 3">
    <name type="scientific">Caenispirillum bisanense</name>
    <dbReference type="NCBI Taxonomy" id="414052"/>
    <lineage>
        <taxon>Bacteria</taxon>
        <taxon>Pseudomonadati</taxon>
        <taxon>Pseudomonadota</taxon>
        <taxon>Alphaproteobacteria</taxon>
        <taxon>Rhodospirillales</taxon>
        <taxon>Novispirillaceae</taxon>
        <taxon>Caenispirillum</taxon>
    </lineage>
</organism>
<evidence type="ECO:0000313" key="2">
    <source>
        <dbReference type="EMBL" id="SOE00827.1"/>
    </source>
</evidence>
<dbReference type="EMBL" id="OCNJ01000014">
    <property type="protein sequence ID" value="SOE00827.1"/>
    <property type="molecule type" value="Genomic_DNA"/>
</dbReference>
<dbReference type="AlphaFoldDB" id="A0A286GZ96"/>
<accession>A0A286GZ96</accession>
<dbReference type="PANTHER" id="PTHR44051:SF21">
    <property type="entry name" value="GLUTATHIONE S-TRANSFERASE FAMILY PROTEIN"/>
    <property type="match status" value="1"/>
</dbReference>
<name>A0A286GZ96_9PROT</name>
<dbReference type="InterPro" id="IPR004045">
    <property type="entry name" value="Glutathione_S-Trfase_N"/>
</dbReference>
<proteinExistence type="predicted"/>
<sequence>MTDDDLVFYTNPYSRARVVRWMLEEVGQPYRAVVLPYGPPMKTPEYLAINPMGKVPALVHRGMVVTETPAICAYLADAFPQAGLAPAADSPLRGPYFRWMFFAAGPMEQSISNRSLDLIPPEDKARMVGYGPPGAMERAVATAVVPGPYILGEQFSAADVLVGSYVGWAAQAGLMDSTPELDAYAARVEQRPAAVRAREIDDALHAEMSKETT</sequence>
<reference evidence="3" key="1">
    <citation type="submission" date="2017-09" db="EMBL/GenBank/DDBJ databases">
        <authorList>
            <person name="Varghese N."/>
            <person name="Submissions S."/>
        </authorList>
    </citation>
    <scope>NUCLEOTIDE SEQUENCE [LARGE SCALE GENOMIC DNA]</scope>
    <source>
        <strain evidence="3">USBA 140</strain>
    </source>
</reference>
<dbReference type="Pfam" id="PF13409">
    <property type="entry name" value="GST_N_2"/>
    <property type="match status" value="1"/>
</dbReference>
<keyword evidence="3" id="KW-1185">Reference proteome</keyword>
<dbReference type="SUPFAM" id="SSF47616">
    <property type="entry name" value="GST C-terminal domain-like"/>
    <property type="match status" value="1"/>
</dbReference>
<dbReference type="CDD" id="cd03046">
    <property type="entry name" value="GST_N_GTT1_like"/>
    <property type="match status" value="1"/>
</dbReference>
<dbReference type="GO" id="GO:0016740">
    <property type="term" value="F:transferase activity"/>
    <property type="evidence" value="ECO:0007669"/>
    <property type="project" value="UniProtKB-KW"/>
</dbReference>
<dbReference type="CDD" id="cd03207">
    <property type="entry name" value="GST_C_8"/>
    <property type="match status" value="1"/>
</dbReference>
<dbReference type="SFLD" id="SFLDS00019">
    <property type="entry name" value="Glutathione_Transferase_(cytos"/>
    <property type="match status" value="1"/>
</dbReference>
<dbReference type="Gene3D" id="1.20.1050.10">
    <property type="match status" value="1"/>
</dbReference>
<protein>
    <submittedName>
        <fullName evidence="2">Glutathione S-transferase</fullName>
    </submittedName>
</protein>
<keyword evidence="2" id="KW-0808">Transferase</keyword>
<dbReference type="RefSeq" id="WP_097281386.1">
    <property type="nucleotide sequence ID" value="NZ_OCNJ01000014.1"/>
</dbReference>
<evidence type="ECO:0000259" key="1">
    <source>
        <dbReference type="PROSITE" id="PS50404"/>
    </source>
</evidence>
<dbReference type="InterPro" id="IPR036282">
    <property type="entry name" value="Glutathione-S-Trfase_C_sf"/>
</dbReference>
<dbReference type="InterPro" id="IPR040079">
    <property type="entry name" value="Glutathione_S-Trfase"/>
</dbReference>
<dbReference type="InterPro" id="IPR036249">
    <property type="entry name" value="Thioredoxin-like_sf"/>
</dbReference>
<gene>
    <name evidence="2" type="ORF">SAMN05421508_11456</name>
</gene>
<dbReference type="OrthoDB" id="9811242at2"/>
<dbReference type="PROSITE" id="PS50404">
    <property type="entry name" value="GST_NTER"/>
    <property type="match status" value="1"/>
</dbReference>